<keyword evidence="10" id="KW-0966">Cell projection</keyword>
<keyword evidence="8 9" id="KW-0975">Bacterial flagellum</keyword>
<comment type="similarity">
    <text evidence="2 9">Belongs to the FliQ/MopD/SpaQ family.</text>
</comment>
<evidence type="ECO:0000256" key="1">
    <source>
        <dbReference type="ARBA" id="ARBA00004651"/>
    </source>
</evidence>
<gene>
    <name evidence="9 10" type="primary">fliQ</name>
    <name evidence="10" type="ORF">HCT48_00520</name>
</gene>
<keyword evidence="5 9" id="KW-0812">Transmembrane</keyword>
<organism evidence="10 11">
    <name type="scientific">Entomospira culicis</name>
    <dbReference type="NCBI Taxonomy" id="2719989"/>
    <lineage>
        <taxon>Bacteria</taxon>
        <taxon>Pseudomonadati</taxon>
        <taxon>Spirochaetota</taxon>
        <taxon>Spirochaetia</taxon>
        <taxon>Spirochaetales</taxon>
        <taxon>Spirochaetaceae</taxon>
        <taxon>Entomospira</taxon>
    </lineage>
</organism>
<keyword evidence="7 9" id="KW-0472">Membrane</keyword>
<proteinExistence type="inferred from homology"/>
<dbReference type="RefSeq" id="WP_167696224.1">
    <property type="nucleotide sequence ID" value="NZ_CP118181.1"/>
</dbReference>
<dbReference type="GO" id="GO:0009306">
    <property type="term" value="P:protein secretion"/>
    <property type="evidence" value="ECO:0007669"/>
    <property type="project" value="InterPro"/>
</dbReference>
<dbReference type="PRINTS" id="PR00952">
    <property type="entry name" value="TYPE3IMQPROT"/>
</dbReference>
<evidence type="ECO:0000256" key="3">
    <source>
        <dbReference type="ARBA" id="ARBA00021718"/>
    </source>
</evidence>
<reference evidence="10" key="1">
    <citation type="submission" date="2020-03" db="EMBL/GenBank/DDBJ databases">
        <title>Spirochaetal bacteria isolated from arthropods constitute a novel genus Entomospira genus novum within the order Spirochaetales.</title>
        <authorList>
            <person name="Grana-Miraglia L."/>
            <person name="Sikutova S."/>
            <person name="Fingerle V."/>
            <person name="Sing A."/>
            <person name="Castillo-Ramirez S."/>
            <person name="Margos G."/>
            <person name="Rudolf I."/>
        </authorList>
    </citation>
    <scope>NUCLEOTIDE SEQUENCE</scope>
    <source>
        <strain evidence="10">BR149</strain>
    </source>
</reference>
<dbReference type="NCBIfam" id="TIGR01402">
    <property type="entry name" value="fliQ"/>
    <property type="match status" value="1"/>
</dbReference>
<dbReference type="EMBL" id="JAATLM010000001">
    <property type="protein sequence ID" value="NIZ68707.1"/>
    <property type="molecule type" value="Genomic_DNA"/>
</dbReference>
<comment type="caution">
    <text evidence="10">The sequence shown here is derived from an EMBL/GenBank/DDBJ whole genome shotgun (WGS) entry which is preliminary data.</text>
</comment>
<keyword evidence="11" id="KW-1185">Reference proteome</keyword>
<keyword evidence="10" id="KW-0969">Cilium</keyword>
<protein>
    <recommendedName>
        <fullName evidence="3 9">Flagellar biosynthetic protein FliQ</fullName>
    </recommendedName>
</protein>
<accession>A0A968KW20</accession>
<dbReference type="GO" id="GO:0005886">
    <property type="term" value="C:plasma membrane"/>
    <property type="evidence" value="ECO:0007669"/>
    <property type="project" value="UniProtKB-SubCell"/>
</dbReference>
<dbReference type="Pfam" id="PF01313">
    <property type="entry name" value="Bac_export_3"/>
    <property type="match status" value="1"/>
</dbReference>
<dbReference type="PANTHER" id="PTHR34040:SF2">
    <property type="entry name" value="FLAGELLAR BIOSYNTHETIC PROTEIN FLIQ"/>
    <property type="match status" value="1"/>
</dbReference>
<dbReference type="InterPro" id="IPR006305">
    <property type="entry name" value="FliQ"/>
</dbReference>
<feature type="transmembrane region" description="Helical" evidence="9">
    <location>
        <begin position="17"/>
        <end position="39"/>
    </location>
</feature>
<dbReference type="GO" id="GO:0044780">
    <property type="term" value="P:bacterial-type flagellum assembly"/>
    <property type="evidence" value="ECO:0007669"/>
    <property type="project" value="InterPro"/>
</dbReference>
<keyword evidence="6 9" id="KW-1133">Transmembrane helix</keyword>
<evidence type="ECO:0000313" key="10">
    <source>
        <dbReference type="EMBL" id="NIZ68707.1"/>
    </source>
</evidence>
<feature type="transmembrane region" description="Helical" evidence="9">
    <location>
        <begin position="51"/>
        <end position="70"/>
    </location>
</feature>
<keyword evidence="4 9" id="KW-1003">Cell membrane</keyword>
<comment type="subcellular location">
    <subcellularLocation>
        <location evidence="1 9">Cell membrane</location>
        <topology evidence="1">Multi-pass membrane protein</topology>
    </subcellularLocation>
    <subcellularLocation>
        <location evidence="9">Bacterial flagellum basal body</location>
    </subcellularLocation>
</comment>
<evidence type="ECO:0000256" key="9">
    <source>
        <dbReference type="RuleBase" id="RU364090"/>
    </source>
</evidence>
<evidence type="ECO:0000256" key="5">
    <source>
        <dbReference type="ARBA" id="ARBA00022692"/>
    </source>
</evidence>
<keyword evidence="10" id="KW-0282">Flagellum</keyword>
<evidence type="ECO:0000313" key="11">
    <source>
        <dbReference type="Proteomes" id="UP000778951"/>
    </source>
</evidence>
<evidence type="ECO:0000256" key="2">
    <source>
        <dbReference type="ARBA" id="ARBA00006156"/>
    </source>
</evidence>
<dbReference type="Proteomes" id="UP000778951">
    <property type="component" value="Unassembled WGS sequence"/>
</dbReference>
<comment type="function">
    <text evidence="9">Role in flagellar biosynthesis.</text>
</comment>
<evidence type="ECO:0000256" key="6">
    <source>
        <dbReference type="ARBA" id="ARBA00022989"/>
    </source>
</evidence>
<dbReference type="InterPro" id="IPR002191">
    <property type="entry name" value="Bac_export_3"/>
</dbReference>
<dbReference type="PANTHER" id="PTHR34040">
    <property type="entry name" value="FLAGELLAR BIOSYNTHETIC PROTEIN FLIQ"/>
    <property type="match status" value="1"/>
</dbReference>
<sequence length="88" mass="9771">MSEVTIVALFREAVMQVLMLAAPVLIIGAVVGLILSIFQATTSIQDQTLTFVPKIIAIFLTLALFFPWMMQTLREYTISLFSMISTLS</sequence>
<dbReference type="GO" id="GO:0009425">
    <property type="term" value="C:bacterial-type flagellum basal body"/>
    <property type="evidence" value="ECO:0007669"/>
    <property type="project" value="UniProtKB-SubCell"/>
</dbReference>
<evidence type="ECO:0000256" key="8">
    <source>
        <dbReference type="ARBA" id="ARBA00023143"/>
    </source>
</evidence>
<evidence type="ECO:0000256" key="4">
    <source>
        <dbReference type="ARBA" id="ARBA00022475"/>
    </source>
</evidence>
<dbReference type="AlphaFoldDB" id="A0A968KW20"/>
<name>A0A968KW20_9SPIO</name>
<evidence type="ECO:0000256" key="7">
    <source>
        <dbReference type="ARBA" id="ARBA00023136"/>
    </source>
</evidence>
<dbReference type="PIRSF" id="PIRSF004669">
    <property type="entry name" value="FliQ"/>
    <property type="match status" value="1"/>
</dbReference>